<evidence type="ECO:0000313" key="1">
    <source>
        <dbReference type="EMBL" id="KNC46523.1"/>
    </source>
</evidence>
<gene>
    <name evidence="1" type="ORF">AMSG_02959</name>
</gene>
<evidence type="ECO:0000313" key="2">
    <source>
        <dbReference type="Proteomes" id="UP000054408"/>
    </source>
</evidence>
<reference evidence="1 2" key="1">
    <citation type="submission" date="2010-05" db="EMBL/GenBank/DDBJ databases">
        <title>The Genome Sequence of Thecamonas trahens ATCC 50062.</title>
        <authorList>
            <consortium name="The Broad Institute Genome Sequencing Platform"/>
            <person name="Russ C."/>
            <person name="Cuomo C."/>
            <person name="Shea T."/>
            <person name="Young S.K."/>
            <person name="Zeng Q."/>
            <person name="Koehrsen M."/>
            <person name="Haas B."/>
            <person name="Borodovsky M."/>
            <person name="Guigo R."/>
            <person name="Alvarado L."/>
            <person name="Berlin A."/>
            <person name="Bochicchio J."/>
            <person name="Borenstein D."/>
            <person name="Chapman S."/>
            <person name="Chen Z."/>
            <person name="Freedman E."/>
            <person name="Gellesch M."/>
            <person name="Goldberg J."/>
            <person name="Griggs A."/>
            <person name="Gujja S."/>
            <person name="Heilman E."/>
            <person name="Heiman D."/>
            <person name="Hepburn T."/>
            <person name="Howarth C."/>
            <person name="Jen D."/>
            <person name="Larson L."/>
            <person name="Mehta T."/>
            <person name="Park D."/>
            <person name="Pearson M."/>
            <person name="Roberts A."/>
            <person name="Saif S."/>
            <person name="Shenoy N."/>
            <person name="Sisk P."/>
            <person name="Stolte C."/>
            <person name="Sykes S."/>
            <person name="Thomson T."/>
            <person name="Walk T."/>
            <person name="White J."/>
            <person name="Yandava C."/>
            <person name="Burger G."/>
            <person name="Gray M.W."/>
            <person name="Holland P.W.H."/>
            <person name="King N."/>
            <person name="Lang F.B.F."/>
            <person name="Roger A.J."/>
            <person name="Ruiz-Trillo I."/>
            <person name="Lander E."/>
            <person name="Nusbaum C."/>
        </authorList>
    </citation>
    <scope>NUCLEOTIDE SEQUENCE [LARGE SCALE GENOMIC DNA]</scope>
    <source>
        <strain evidence="1 2">ATCC 50062</strain>
    </source>
</reference>
<proteinExistence type="predicted"/>
<name>A0A0L0D5D0_THETB</name>
<dbReference type="Proteomes" id="UP000054408">
    <property type="component" value="Unassembled WGS sequence"/>
</dbReference>
<dbReference type="GeneID" id="25562603"/>
<organism evidence="1 2">
    <name type="scientific">Thecamonas trahens ATCC 50062</name>
    <dbReference type="NCBI Taxonomy" id="461836"/>
    <lineage>
        <taxon>Eukaryota</taxon>
        <taxon>Apusozoa</taxon>
        <taxon>Apusomonadida</taxon>
        <taxon>Apusomonadidae</taxon>
        <taxon>Thecamonas</taxon>
    </lineage>
</organism>
<accession>A0A0L0D5D0</accession>
<dbReference type="EMBL" id="GL349443">
    <property type="protein sequence ID" value="KNC46523.1"/>
    <property type="molecule type" value="Genomic_DNA"/>
</dbReference>
<sequence>MSGEVVSRQPQPSPMVQAAARTGLHTRALEQVDALEKQLEALMGKVMTVLSRRAEPSESEAKDDVVEIGKALELFHDQCDAVYSELVDMYAAVNMELLRRDGSDMPAKIVRHAQLDDNASHTTRRNAHPQDIPAVMAAVQARIDTASALRAASDDLLAAIAPPSDQ</sequence>
<dbReference type="RefSeq" id="XP_013760304.1">
    <property type="nucleotide sequence ID" value="XM_013904850.1"/>
</dbReference>
<protein>
    <submittedName>
        <fullName evidence="1">Uncharacterized protein</fullName>
    </submittedName>
</protein>
<keyword evidence="2" id="KW-1185">Reference proteome</keyword>
<dbReference type="AlphaFoldDB" id="A0A0L0D5D0"/>